<organism evidence="4 5">
    <name type="scientific">Sinanodonta woodiana</name>
    <name type="common">Chinese pond mussel</name>
    <name type="synonym">Anodonta woodiana</name>
    <dbReference type="NCBI Taxonomy" id="1069815"/>
    <lineage>
        <taxon>Eukaryota</taxon>
        <taxon>Metazoa</taxon>
        <taxon>Spiralia</taxon>
        <taxon>Lophotrochozoa</taxon>
        <taxon>Mollusca</taxon>
        <taxon>Bivalvia</taxon>
        <taxon>Autobranchia</taxon>
        <taxon>Heteroconchia</taxon>
        <taxon>Palaeoheterodonta</taxon>
        <taxon>Unionida</taxon>
        <taxon>Unionoidea</taxon>
        <taxon>Unionidae</taxon>
        <taxon>Unioninae</taxon>
        <taxon>Sinanodonta</taxon>
    </lineage>
</organism>
<comment type="caution">
    <text evidence="4">The sequence shown here is derived from an EMBL/GenBank/DDBJ whole genome shotgun (WGS) entry which is preliminary data.</text>
</comment>
<dbReference type="EMBL" id="JBJQND010000008">
    <property type="protein sequence ID" value="KAL3869004.1"/>
    <property type="molecule type" value="Genomic_DNA"/>
</dbReference>
<evidence type="ECO:0000256" key="1">
    <source>
        <dbReference type="RuleBase" id="RU004388"/>
    </source>
</evidence>
<keyword evidence="2" id="KW-0175">Coiled coil</keyword>
<proteinExistence type="inferred from homology"/>
<dbReference type="Pfam" id="PF00836">
    <property type="entry name" value="Stathmin"/>
    <property type="match status" value="1"/>
</dbReference>
<dbReference type="AlphaFoldDB" id="A0ABD3W8D0"/>
<dbReference type="Gene3D" id="6.10.280.30">
    <property type="match status" value="1"/>
</dbReference>
<comment type="similarity">
    <text evidence="1">Belongs to the stathmin family.</text>
</comment>
<dbReference type="PANTHER" id="PTHR10104">
    <property type="entry name" value="STATHMIN"/>
    <property type="match status" value="1"/>
</dbReference>
<evidence type="ECO:0000313" key="4">
    <source>
        <dbReference type="EMBL" id="KAL3869002.1"/>
    </source>
</evidence>
<dbReference type="InterPro" id="IPR000956">
    <property type="entry name" value="Stathmin_fam"/>
</dbReference>
<evidence type="ECO:0000256" key="2">
    <source>
        <dbReference type="SAM" id="Coils"/>
    </source>
</evidence>
<dbReference type="SUPFAM" id="SSF101494">
    <property type="entry name" value="Stathmin"/>
    <property type="match status" value="1"/>
</dbReference>
<dbReference type="EMBL" id="JBJQND010000008">
    <property type="protein sequence ID" value="KAL3869002.1"/>
    <property type="molecule type" value="Genomic_DNA"/>
</dbReference>
<feature type="region of interest" description="Disordered" evidence="3">
    <location>
        <begin position="1"/>
        <end position="40"/>
    </location>
</feature>
<evidence type="ECO:0000313" key="5">
    <source>
        <dbReference type="Proteomes" id="UP001634394"/>
    </source>
</evidence>
<dbReference type="Proteomes" id="UP001634394">
    <property type="component" value="Unassembled WGS sequence"/>
</dbReference>
<gene>
    <name evidence="4" type="ORF">ACJMK2_041740</name>
</gene>
<protein>
    <recommendedName>
        <fullName evidence="1">Stathmin</fullName>
    </recommendedName>
</protein>
<keyword evidence="5" id="KW-1185">Reference proteome</keyword>
<sequence>MTSEGAKENAGGLAYEVILKPASNDGPRPPSPPREKNLTIEDISKKLQEAEERRQSLEAMKLDQIAKDRQRAQEALILKQQEEENFARATQEKLRRSMEINKENREAQIKALQDRLRDHEKKIEEVRKNKDSLKDAGEEQSC</sequence>
<feature type="coiled-coil region" evidence="2">
    <location>
        <begin position="40"/>
        <end position="136"/>
    </location>
</feature>
<dbReference type="PANTHER" id="PTHR10104:SF1">
    <property type="entry name" value="STATHMIN, ISOFORM D"/>
    <property type="match status" value="1"/>
</dbReference>
<name>A0ABD3W8D0_SINWO</name>
<dbReference type="EMBL" id="JBJQND010000008">
    <property type="protein sequence ID" value="KAL3869005.1"/>
    <property type="molecule type" value="Genomic_DNA"/>
</dbReference>
<dbReference type="PRINTS" id="PR00345">
    <property type="entry name" value="STATHMIN"/>
</dbReference>
<dbReference type="InterPro" id="IPR036002">
    <property type="entry name" value="Stathmin_sf"/>
</dbReference>
<dbReference type="PROSITE" id="PS51663">
    <property type="entry name" value="STATHMIN_3"/>
    <property type="match status" value="1"/>
</dbReference>
<evidence type="ECO:0000256" key="3">
    <source>
        <dbReference type="SAM" id="MobiDB-lite"/>
    </source>
</evidence>
<reference evidence="4 5" key="1">
    <citation type="submission" date="2024-11" db="EMBL/GenBank/DDBJ databases">
        <title>Chromosome-level genome assembly of the freshwater bivalve Anodonta woodiana.</title>
        <authorList>
            <person name="Chen X."/>
        </authorList>
    </citation>
    <scope>NUCLEOTIDE SEQUENCE [LARGE SCALE GENOMIC DNA]</scope>
    <source>
        <strain evidence="4">MN2024</strain>
        <tissue evidence="4">Gills</tissue>
    </source>
</reference>
<accession>A0ABD3W8D0</accession>